<protein>
    <submittedName>
        <fullName evidence="1">Uncharacterized protein</fullName>
    </submittedName>
</protein>
<feature type="non-terminal residue" evidence="1">
    <location>
        <position position="1"/>
    </location>
</feature>
<sequence length="57" mass="6225">YHYSSALPSAPRVEARPDLEPARAASALVWALMRQALRQSKGFEQGTFVVHGSGVEQ</sequence>
<dbReference type="Proteomes" id="UP000626109">
    <property type="component" value="Unassembled WGS sequence"/>
</dbReference>
<dbReference type="AlphaFoldDB" id="A0A813L2N2"/>
<gene>
    <name evidence="1" type="ORF">PGLA2088_LOCUS40158</name>
</gene>
<name>A0A813L2N2_POLGL</name>
<evidence type="ECO:0000313" key="2">
    <source>
        <dbReference type="Proteomes" id="UP000626109"/>
    </source>
</evidence>
<reference evidence="1" key="1">
    <citation type="submission" date="2021-02" db="EMBL/GenBank/DDBJ databases">
        <authorList>
            <person name="Dougan E. K."/>
            <person name="Rhodes N."/>
            <person name="Thang M."/>
            <person name="Chan C."/>
        </authorList>
    </citation>
    <scope>NUCLEOTIDE SEQUENCE</scope>
</reference>
<evidence type="ECO:0000313" key="1">
    <source>
        <dbReference type="EMBL" id="CAE8718589.1"/>
    </source>
</evidence>
<proteinExistence type="predicted"/>
<organism evidence="1 2">
    <name type="scientific">Polarella glacialis</name>
    <name type="common">Dinoflagellate</name>
    <dbReference type="NCBI Taxonomy" id="89957"/>
    <lineage>
        <taxon>Eukaryota</taxon>
        <taxon>Sar</taxon>
        <taxon>Alveolata</taxon>
        <taxon>Dinophyceae</taxon>
        <taxon>Suessiales</taxon>
        <taxon>Suessiaceae</taxon>
        <taxon>Polarella</taxon>
    </lineage>
</organism>
<dbReference type="EMBL" id="CAJNNW010033388">
    <property type="protein sequence ID" value="CAE8718589.1"/>
    <property type="molecule type" value="Genomic_DNA"/>
</dbReference>
<accession>A0A813L2N2</accession>
<feature type="non-terminal residue" evidence="1">
    <location>
        <position position="57"/>
    </location>
</feature>
<comment type="caution">
    <text evidence="1">The sequence shown here is derived from an EMBL/GenBank/DDBJ whole genome shotgun (WGS) entry which is preliminary data.</text>
</comment>